<dbReference type="PROSITE" id="PS00409">
    <property type="entry name" value="PROKAR_NTER_METHYL"/>
    <property type="match status" value="1"/>
</dbReference>
<organism evidence="2 3">
    <name type="scientific">Tautonia sociabilis</name>
    <dbReference type="NCBI Taxonomy" id="2080755"/>
    <lineage>
        <taxon>Bacteria</taxon>
        <taxon>Pseudomonadati</taxon>
        <taxon>Planctomycetota</taxon>
        <taxon>Planctomycetia</taxon>
        <taxon>Isosphaerales</taxon>
        <taxon>Isosphaeraceae</taxon>
        <taxon>Tautonia</taxon>
    </lineage>
</organism>
<dbReference type="InterPro" id="IPR027558">
    <property type="entry name" value="Pre_pil_HX9DG_C"/>
</dbReference>
<dbReference type="InterPro" id="IPR012902">
    <property type="entry name" value="N_methyl_site"/>
</dbReference>
<dbReference type="PANTHER" id="PTHR30093:SF2">
    <property type="entry name" value="TYPE II SECRETION SYSTEM PROTEIN H"/>
    <property type="match status" value="1"/>
</dbReference>
<accession>A0A432MLC3</accession>
<comment type="caution">
    <text evidence="2">The sequence shown here is derived from an EMBL/GenBank/DDBJ whole genome shotgun (WGS) entry which is preliminary data.</text>
</comment>
<protein>
    <submittedName>
        <fullName evidence="2">DUF1559 domain-containing protein</fullName>
    </submittedName>
</protein>
<dbReference type="RefSeq" id="WP_126724989.1">
    <property type="nucleotide sequence ID" value="NZ_RYZH01000014.1"/>
</dbReference>
<evidence type="ECO:0000313" key="3">
    <source>
        <dbReference type="Proteomes" id="UP000280296"/>
    </source>
</evidence>
<dbReference type="InterPro" id="IPR011453">
    <property type="entry name" value="DUF1559"/>
</dbReference>
<name>A0A432MLC3_9BACT</name>
<dbReference type="NCBIfam" id="TIGR02532">
    <property type="entry name" value="IV_pilin_GFxxxE"/>
    <property type="match status" value="1"/>
</dbReference>
<dbReference type="Proteomes" id="UP000280296">
    <property type="component" value="Unassembled WGS sequence"/>
</dbReference>
<dbReference type="EMBL" id="RYZH01000014">
    <property type="protein sequence ID" value="RUL88080.1"/>
    <property type="molecule type" value="Genomic_DNA"/>
</dbReference>
<dbReference type="PANTHER" id="PTHR30093">
    <property type="entry name" value="GENERAL SECRETION PATHWAY PROTEIN G"/>
    <property type="match status" value="1"/>
</dbReference>
<proteinExistence type="predicted"/>
<dbReference type="SUPFAM" id="SSF54523">
    <property type="entry name" value="Pili subunits"/>
    <property type="match status" value="1"/>
</dbReference>
<dbReference type="AlphaFoldDB" id="A0A432MLC3"/>
<dbReference type="Gene3D" id="3.30.700.10">
    <property type="entry name" value="Glycoprotein, Type 4 Pilin"/>
    <property type="match status" value="1"/>
</dbReference>
<reference evidence="2 3" key="2">
    <citation type="submission" date="2019-01" db="EMBL/GenBank/DDBJ databases">
        <title>Tautonia sociabilis, a novel thermotolerant planctomycete of Isosphaeraceae family, isolated from a 4000 m deep subterranean habitat.</title>
        <authorList>
            <person name="Kovaleva O.L."/>
            <person name="Elcheninov A.G."/>
            <person name="Van Heerden E."/>
            <person name="Toshchakov S.V."/>
            <person name="Novikov A."/>
            <person name="Bonch-Osmolovskaya E.A."/>
            <person name="Kublanov I.V."/>
        </authorList>
    </citation>
    <scope>NUCLEOTIDE SEQUENCE [LARGE SCALE GENOMIC DNA]</scope>
    <source>
        <strain evidence="2 3">GM2012</strain>
    </source>
</reference>
<dbReference type="Pfam" id="PF07596">
    <property type="entry name" value="SBP_bac_10"/>
    <property type="match status" value="1"/>
</dbReference>
<evidence type="ECO:0000259" key="1">
    <source>
        <dbReference type="Pfam" id="PF07596"/>
    </source>
</evidence>
<reference evidence="2 3" key="1">
    <citation type="submission" date="2018-12" db="EMBL/GenBank/DDBJ databases">
        <authorList>
            <person name="Toschakov S.V."/>
        </authorList>
    </citation>
    <scope>NUCLEOTIDE SEQUENCE [LARGE SCALE GENOMIC DNA]</scope>
    <source>
        <strain evidence="2 3">GM2012</strain>
    </source>
</reference>
<dbReference type="Pfam" id="PF07963">
    <property type="entry name" value="N_methyl"/>
    <property type="match status" value="1"/>
</dbReference>
<feature type="domain" description="DUF1559" evidence="1">
    <location>
        <begin position="39"/>
        <end position="318"/>
    </location>
</feature>
<dbReference type="InterPro" id="IPR045584">
    <property type="entry name" value="Pilin-like"/>
</dbReference>
<gene>
    <name evidence="2" type="ORF">TsocGM_09055</name>
</gene>
<sequence>MAMKVRHGNRWEHGFTLIEALVVVVIIGILIALLLPAVQAAREAARRAQCTNNLKQLGIAVHAYQGAAGCLPMGRSYWSDPSRQVPGLPCASWIPDKSFLGALLPHIEHAPLYNAINHDLSIYARENRTVCSVSVNTYVCPDDTDALGLRPGHSVYADGFNGNSGEAMMLASTSYCAVRGSDSWEAYPDPALGCRIEPVRLAAANGCITETAPITPGSITDGLSTTAMVVERSITAFKPQDVARGTRPSFYSLTGWWFSGITDDTMATNFYPPNAFKRLPVRATNVDAWLSGPSSLHPSGLNVLMADGSVRFVKESVNSWNLDLELGIPVGPNGSPIPPPPAGIWQALGTRNGGEVVSSDSY</sequence>
<keyword evidence="3" id="KW-1185">Reference proteome</keyword>
<evidence type="ECO:0000313" key="2">
    <source>
        <dbReference type="EMBL" id="RUL88080.1"/>
    </source>
</evidence>
<dbReference type="NCBIfam" id="TIGR04294">
    <property type="entry name" value="pre_pil_HX9DG"/>
    <property type="match status" value="1"/>
</dbReference>